<evidence type="ECO:0000313" key="1">
    <source>
        <dbReference type="EMBL" id="CAF2012204.1"/>
    </source>
</evidence>
<proteinExistence type="predicted"/>
<reference evidence="1" key="1">
    <citation type="submission" date="2021-01" db="EMBL/GenBank/DDBJ databases">
        <authorList>
            <consortium name="Genoscope - CEA"/>
            <person name="William W."/>
        </authorList>
    </citation>
    <scope>NUCLEOTIDE SEQUENCE</scope>
</reference>
<gene>
    <name evidence="1" type="ORF">DARMORV10_C07P40690.1</name>
</gene>
<dbReference type="EMBL" id="HG994371">
    <property type="protein sequence ID" value="CAF2012204.1"/>
    <property type="molecule type" value="Genomic_DNA"/>
</dbReference>
<accession>A0A816MI43</accession>
<name>A0A816MI43_BRANA</name>
<organism evidence="1">
    <name type="scientific">Brassica napus</name>
    <name type="common">Rape</name>
    <dbReference type="NCBI Taxonomy" id="3708"/>
    <lineage>
        <taxon>Eukaryota</taxon>
        <taxon>Viridiplantae</taxon>
        <taxon>Streptophyta</taxon>
        <taxon>Embryophyta</taxon>
        <taxon>Tracheophyta</taxon>
        <taxon>Spermatophyta</taxon>
        <taxon>Magnoliopsida</taxon>
        <taxon>eudicotyledons</taxon>
        <taxon>Gunneridae</taxon>
        <taxon>Pentapetalae</taxon>
        <taxon>rosids</taxon>
        <taxon>malvids</taxon>
        <taxon>Brassicales</taxon>
        <taxon>Brassicaceae</taxon>
        <taxon>Brassiceae</taxon>
        <taxon>Brassica</taxon>
    </lineage>
</organism>
<sequence length="52" mass="6196">MYVVGDYNMYMLETLPLKFTTYLENGMDKMGDGYKRCNEDVIEEILTEKNYI</sequence>
<protein>
    <submittedName>
        <fullName evidence="1">(rape) hypothetical protein</fullName>
    </submittedName>
</protein>
<dbReference type="AlphaFoldDB" id="A0A816MI43"/>
<dbReference type="Proteomes" id="UP001295469">
    <property type="component" value="Chromosome C07"/>
</dbReference>
<feature type="non-terminal residue" evidence="1">
    <location>
        <position position="52"/>
    </location>
</feature>